<protein>
    <submittedName>
        <fullName evidence="2">Helix-turn-helix transcriptional regulator</fullName>
    </submittedName>
</protein>
<name>A0ABW2QT39_9BURK</name>
<dbReference type="InterPro" id="IPR001387">
    <property type="entry name" value="Cro/C1-type_HTH"/>
</dbReference>
<dbReference type="InterPro" id="IPR010982">
    <property type="entry name" value="Lambda_DNA-bd_dom_sf"/>
</dbReference>
<sequence length="224" mass="24853">MPGTSEITSAADQLLLLGLGARLKRERLRQGLTTVQMAEKADLSRMTLRSVEAGEPTPTIGSYLRVMRVLGVSQDLAMLVNDVEPASGRSKKQVTGAKGVVVSVSDKRHERQDLQSLVMHQEAVRLMKRDPALIQRALETLNRWQAKGDPHAQALWQEWAVILQRRSWRQALALTGRAQQLRQASPVVTVLPQDTRQRIVEEVQRLSAGVLLRVKSACAEQPGC</sequence>
<accession>A0ABW2QT39</accession>
<comment type="caution">
    <text evidence="2">The sequence shown here is derived from an EMBL/GenBank/DDBJ whole genome shotgun (WGS) entry which is preliminary data.</text>
</comment>
<dbReference type="SMART" id="SM00530">
    <property type="entry name" value="HTH_XRE"/>
    <property type="match status" value="1"/>
</dbReference>
<evidence type="ECO:0000313" key="2">
    <source>
        <dbReference type="EMBL" id="MFC7411733.1"/>
    </source>
</evidence>
<organism evidence="2 3">
    <name type="scientific">Hydrogenophaga atypica</name>
    <dbReference type="NCBI Taxonomy" id="249409"/>
    <lineage>
        <taxon>Bacteria</taxon>
        <taxon>Pseudomonadati</taxon>
        <taxon>Pseudomonadota</taxon>
        <taxon>Betaproteobacteria</taxon>
        <taxon>Burkholderiales</taxon>
        <taxon>Comamonadaceae</taxon>
        <taxon>Hydrogenophaga</taxon>
    </lineage>
</organism>
<dbReference type="PROSITE" id="PS50943">
    <property type="entry name" value="HTH_CROC1"/>
    <property type="match status" value="1"/>
</dbReference>
<evidence type="ECO:0000259" key="1">
    <source>
        <dbReference type="PROSITE" id="PS50943"/>
    </source>
</evidence>
<dbReference type="EMBL" id="JBHTCA010000045">
    <property type="protein sequence ID" value="MFC7411733.1"/>
    <property type="molecule type" value="Genomic_DNA"/>
</dbReference>
<dbReference type="CDD" id="cd00093">
    <property type="entry name" value="HTH_XRE"/>
    <property type="match status" value="1"/>
</dbReference>
<reference evidence="3" key="1">
    <citation type="journal article" date="2019" name="Int. J. Syst. Evol. Microbiol.">
        <title>The Global Catalogue of Microorganisms (GCM) 10K type strain sequencing project: providing services to taxonomists for standard genome sequencing and annotation.</title>
        <authorList>
            <consortium name="The Broad Institute Genomics Platform"/>
            <consortium name="The Broad Institute Genome Sequencing Center for Infectious Disease"/>
            <person name="Wu L."/>
            <person name="Ma J."/>
        </authorList>
    </citation>
    <scope>NUCLEOTIDE SEQUENCE [LARGE SCALE GENOMIC DNA]</scope>
    <source>
        <strain evidence="3">CGMCC 1.12371</strain>
    </source>
</reference>
<feature type="domain" description="HTH cro/C1-type" evidence="1">
    <location>
        <begin position="23"/>
        <end position="77"/>
    </location>
</feature>
<keyword evidence="3" id="KW-1185">Reference proteome</keyword>
<dbReference type="RefSeq" id="WP_382228548.1">
    <property type="nucleotide sequence ID" value="NZ_JBHTCA010000045.1"/>
</dbReference>
<dbReference type="Proteomes" id="UP001596501">
    <property type="component" value="Unassembled WGS sequence"/>
</dbReference>
<proteinExistence type="predicted"/>
<dbReference type="Pfam" id="PF13560">
    <property type="entry name" value="HTH_31"/>
    <property type="match status" value="1"/>
</dbReference>
<dbReference type="Gene3D" id="1.10.260.40">
    <property type="entry name" value="lambda repressor-like DNA-binding domains"/>
    <property type="match status" value="1"/>
</dbReference>
<evidence type="ECO:0000313" key="3">
    <source>
        <dbReference type="Proteomes" id="UP001596501"/>
    </source>
</evidence>
<dbReference type="SUPFAM" id="SSF47413">
    <property type="entry name" value="lambda repressor-like DNA-binding domains"/>
    <property type="match status" value="1"/>
</dbReference>
<gene>
    <name evidence="2" type="ORF">ACFQPB_23025</name>
</gene>